<dbReference type="Proteomes" id="UP000821845">
    <property type="component" value="Chromosome 1"/>
</dbReference>
<dbReference type="EMBL" id="CM023481">
    <property type="protein sequence ID" value="KAH6947189.1"/>
    <property type="molecule type" value="Genomic_DNA"/>
</dbReference>
<organism evidence="1 2">
    <name type="scientific">Hyalomma asiaticum</name>
    <name type="common">Tick</name>
    <dbReference type="NCBI Taxonomy" id="266040"/>
    <lineage>
        <taxon>Eukaryota</taxon>
        <taxon>Metazoa</taxon>
        <taxon>Ecdysozoa</taxon>
        <taxon>Arthropoda</taxon>
        <taxon>Chelicerata</taxon>
        <taxon>Arachnida</taxon>
        <taxon>Acari</taxon>
        <taxon>Parasitiformes</taxon>
        <taxon>Ixodida</taxon>
        <taxon>Ixodoidea</taxon>
        <taxon>Ixodidae</taxon>
        <taxon>Hyalomminae</taxon>
        <taxon>Hyalomma</taxon>
    </lineage>
</organism>
<sequence>MIGAGYKMAADSVPTVTLSTGFNMPIIGLGTWQLWCTFYTRARAVEGCQLSLKLLGLEYLDLYLMHWPFGYKDGDDYLPRDAAGEIINSDVDYVEVWKVECHPYLNQSELLNFCRENNMALTAYSPLGSPERPWANPDEPTLLEDPVIKSIAESHGKTAAQRTQPEETQLTERYAHINTLPASYRSSIVEKPHSFTNEA</sequence>
<name>A0ACB7TM19_HYAAI</name>
<reference evidence="1" key="1">
    <citation type="submission" date="2020-05" db="EMBL/GenBank/DDBJ databases">
        <title>Large-scale comparative analyses of tick genomes elucidate their genetic diversity and vector capacities.</title>
        <authorList>
            <person name="Jia N."/>
            <person name="Wang J."/>
            <person name="Shi W."/>
            <person name="Du L."/>
            <person name="Sun Y."/>
            <person name="Zhan W."/>
            <person name="Jiang J."/>
            <person name="Wang Q."/>
            <person name="Zhang B."/>
            <person name="Ji P."/>
            <person name="Sakyi L.B."/>
            <person name="Cui X."/>
            <person name="Yuan T."/>
            <person name="Jiang B."/>
            <person name="Yang W."/>
            <person name="Lam T.T.-Y."/>
            <person name="Chang Q."/>
            <person name="Ding S."/>
            <person name="Wang X."/>
            <person name="Zhu J."/>
            <person name="Ruan X."/>
            <person name="Zhao L."/>
            <person name="Wei J."/>
            <person name="Que T."/>
            <person name="Du C."/>
            <person name="Cheng J."/>
            <person name="Dai P."/>
            <person name="Han X."/>
            <person name="Huang E."/>
            <person name="Gao Y."/>
            <person name="Liu J."/>
            <person name="Shao H."/>
            <person name="Ye R."/>
            <person name="Li L."/>
            <person name="Wei W."/>
            <person name="Wang X."/>
            <person name="Wang C."/>
            <person name="Yang T."/>
            <person name="Huo Q."/>
            <person name="Li W."/>
            <person name="Guo W."/>
            <person name="Chen H."/>
            <person name="Zhou L."/>
            <person name="Ni X."/>
            <person name="Tian J."/>
            <person name="Zhou Y."/>
            <person name="Sheng Y."/>
            <person name="Liu T."/>
            <person name="Pan Y."/>
            <person name="Xia L."/>
            <person name="Li J."/>
            <person name="Zhao F."/>
            <person name="Cao W."/>
        </authorList>
    </citation>
    <scope>NUCLEOTIDE SEQUENCE</scope>
    <source>
        <strain evidence="1">Hyas-2018</strain>
    </source>
</reference>
<proteinExistence type="predicted"/>
<protein>
    <submittedName>
        <fullName evidence="1">Uncharacterized protein</fullName>
    </submittedName>
</protein>
<keyword evidence="2" id="KW-1185">Reference proteome</keyword>
<evidence type="ECO:0000313" key="1">
    <source>
        <dbReference type="EMBL" id="KAH6947189.1"/>
    </source>
</evidence>
<evidence type="ECO:0000313" key="2">
    <source>
        <dbReference type="Proteomes" id="UP000821845"/>
    </source>
</evidence>
<comment type="caution">
    <text evidence="1">The sequence shown here is derived from an EMBL/GenBank/DDBJ whole genome shotgun (WGS) entry which is preliminary data.</text>
</comment>
<accession>A0ACB7TM19</accession>
<gene>
    <name evidence="1" type="ORF">HPB50_017502</name>
</gene>